<gene>
    <name evidence="2" type="ORF">EUGRSUZ_B04036</name>
</gene>
<accession>A0A059DA39</accession>
<keyword evidence="1" id="KW-1133">Transmembrane helix</keyword>
<organism evidence="2">
    <name type="scientific">Eucalyptus grandis</name>
    <name type="common">Flooded gum</name>
    <dbReference type="NCBI Taxonomy" id="71139"/>
    <lineage>
        <taxon>Eukaryota</taxon>
        <taxon>Viridiplantae</taxon>
        <taxon>Streptophyta</taxon>
        <taxon>Embryophyta</taxon>
        <taxon>Tracheophyta</taxon>
        <taxon>Spermatophyta</taxon>
        <taxon>Magnoliopsida</taxon>
        <taxon>eudicotyledons</taxon>
        <taxon>Gunneridae</taxon>
        <taxon>Pentapetalae</taxon>
        <taxon>rosids</taxon>
        <taxon>malvids</taxon>
        <taxon>Myrtales</taxon>
        <taxon>Myrtaceae</taxon>
        <taxon>Myrtoideae</taxon>
        <taxon>Eucalypteae</taxon>
        <taxon>Eucalyptus</taxon>
    </lineage>
</organism>
<dbReference type="AlphaFoldDB" id="A0A059DA39"/>
<evidence type="ECO:0000313" key="2">
    <source>
        <dbReference type="EMBL" id="KCW87598.1"/>
    </source>
</evidence>
<protein>
    <submittedName>
        <fullName evidence="2">Uncharacterized protein</fullName>
    </submittedName>
</protein>
<name>A0A059DA39_EUCGR</name>
<dbReference type="InParanoid" id="A0A059DA39"/>
<keyword evidence="1" id="KW-0472">Membrane</keyword>
<dbReference type="EMBL" id="KK198754">
    <property type="protein sequence ID" value="KCW87598.1"/>
    <property type="molecule type" value="Genomic_DNA"/>
</dbReference>
<feature type="transmembrane region" description="Helical" evidence="1">
    <location>
        <begin position="17"/>
        <end position="43"/>
    </location>
</feature>
<keyword evidence="1" id="KW-0812">Transmembrane</keyword>
<reference evidence="2" key="1">
    <citation type="submission" date="2013-07" db="EMBL/GenBank/DDBJ databases">
        <title>The genome of Eucalyptus grandis.</title>
        <authorList>
            <person name="Schmutz J."/>
            <person name="Hayes R."/>
            <person name="Myburg A."/>
            <person name="Tuskan G."/>
            <person name="Grattapaglia D."/>
            <person name="Rokhsar D.S."/>
        </authorList>
    </citation>
    <scope>NUCLEOTIDE SEQUENCE</scope>
    <source>
        <tissue evidence="2">Leaf extractions</tissue>
    </source>
</reference>
<dbReference type="Gramene" id="KCW87598">
    <property type="protein sequence ID" value="KCW87598"/>
    <property type="gene ID" value="EUGRSUZ_B04036"/>
</dbReference>
<sequence>MTYRIEIQPSEQKLRDVWRWICIETSIFSQVTLIYITFFFAVMKRRSYSSVSKNMNQRCSCVIVEA</sequence>
<proteinExistence type="predicted"/>
<evidence type="ECO:0000256" key="1">
    <source>
        <dbReference type="SAM" id="Phobius"/>
    </source>
</evidence>